<accession>A0A0K2ZC95</accession>
<feature type="domain" description="YcxB-like C-terminal" evidence="2">
    <location>
        <begin position="97"/>
        <end position="155"/>
    </location>
</feature>
<evidence type="ECO:0000313" key="3">
    <source>
        <dbReference type="EMBL" id="CTP82237.1"/>
    </source>
</evidence>
<dbReference type="Pfam" id="PF14317">
    <property type="entry name" value="YcxB"/>
    <property type="match status" value="1"/>
</dbReference>
<sequence>MISGIISLDDYLAAQRLHQRHRLRRALTLAALLLLVGLPLFVVGSHDSVSMIGGLLIGIGGGGLIGMALLFGWKVPRKVRRLHAQQAVLRHVLTYAWDENGVEISWSGGQARRLWTDFIRYRESPQVLLLYHNDMLFDLVPTTWFVDAAQREAFRCLAARVGTDAARTV</sequence>
<dbReference type="InterPro" id="IPR025588">
    <property type="entry name" value="YcxB-like_C"/>
</dbReference>
<protein>
    <recommendedName>
        <fullName evidence="2">YcxB-like C-terminal domain-containing protein</fullName>
    </recommendedName>
</protein>
<organism evidence="3 4">
    <name type="scientific">Xanthomonas graminis pv. arrhenatheri LMG 727</name>
    <dbReference type="NCBI Taxonomy" id="1195923"/>
    <lineage>
        <taxon>Bacteria</taxon>
        <taxon>Pseudomonadati</taxon>
        <taxon>Pseudomonadota</taxon>
        <taxon>Gammaproteobacteria</taxon>
        <taxon>Lysobacterales</taxon>
        <taxon>Lysobacteraceae</taxon>
        <taxon>Xanthomonas</taxon>
        <taxon>Xanthomonas translucens group</taxon>
        <taxon>Xanthomonas graminis</taxon>
    </lineage>
</organism>
<gene>
    <name evidence="3" type="ORF">XTALMG727_0071</name>
</gene>
<feature type="transmembrane region" description="Helical" evidence="1">
    <location>
        <begin position="26"/>
        <end position="45"/>
    </location>
</feature>
<keyword evidence="1" id="KW-0472">Membrane</keyword>
<evidence type="ECO:0000256" key="1">
    <source>
        <dbReference type="SAM" id="Phobius"/>
    </source>
</evidence>
<reference evidence="4" key="1">
    <citation type="submission" date="2015-07" db="EMBL/GenBank/DDBJ databases">
        <authorList>
            <person name="Wibberg D."/>
        </authorList>
    </citation>
    <scope>NUCLEOTIDE SEQUENCE [LARGE SCALE GENOMIC DNA]</scope>
</reference>
<dbReference type="EMBL" id="CXOI01000003">
    <property type="protein sequence ID" value="CTP82237.1"/>
    <property type="molecule type" value="Genomic_DNA"/>
</dbReference>
<evidence type="ECO:0000259" key="2">
    <source>
        <dbReference type="Pfam" id="PF14317"/>
    </source>
</evidence>
<proteinExistence type="predicted"/>
<dbReference type="RefSeq" id="WP_053833770.1">
    <property type="nucleotide sequence ID" value="NZ_CXOI01000003.1"/>
</dbReference>
<keyword evidence="4" id="KW-1185">Reference proteome</keyword>
<evidence type="ECO:0000313" key="4">
    <source>
        <dbReference type="Proteomes" id="UP000046187"/>
    </source>
</evidence>
<dbReference type="AlphaFoldDB" id="A0A0K2ZC95"/>
<feature type="transmembrane region" description="Helical" evidence="1">
    <location>
        <begin position="51"/>
        <end position="73"/>
    </location>
</feature>
<dbReference type="Proteomes" id="UP000046187">
    <property type="component" value="Unassembled WGS sequence"/>
</dbReference>
<name>A0A0K2ZC95_9XANT</name>
<keyword evidence="1" id="KW-1133">Transmembrane helix</keyword>
<keyword evidence="1" id="KW-0812">Transmembrane</keyword>